<name>A0A131YSP3_RHIAP</name>
<dbReference type="Pfam" id="PF02098">
    <property type="entry name" value="His_binding"/>
    <property type="match status" value="1"/>
</dbReference>
<organism evidence="2">
    <name type="scientific">Rhipicephalus appendiculatus</name>
    <name type="common">Brown ear tick</name>
    <dbReference type="NCBI Taxonomy" id="34631"/>
    <lineage>
        <taxon>Eukaryota</taxon>
        <taxon>Metazoa</taxon>
        <taxon>Ecdysozoa</taxon>
        <taxon>Arthropoda</taxon>
        <taxon>Chelicerata</taxon>
        <taxon>Arachnida</taxon>
        <taxon>Acari</taxon>
        <taxon>Parasitiformes</taxon>
        <taxon>Ixodida</taxon>
        <taxon>Ixodoidea</taxon>
        <taxon>Ixodidae</taxon>
        <taxon>Rhipicephalinae</taxon>
        <taxon>Rhipicephalus</taxon>
        <taxon>Rhipicephalus</taxon>
    </lineage>
</organism>
<accession>A0A131YSP3</accession>
<protein>
    <submittedName>
        <fullName evidence="2">Lipocalin</fullName>
    </submittedName>
</protein>
<dbReference type="SUPFAM" id="SSF50814">
    <property type="entry name" value="Lipocalins"/>
    <property type="match status" value="1"/>
</dbReference>
<proteinExistence type="predicted"/>
<reference evidence="2" key="1">
    <citation type="journal article" date="2016" name="Ticks Tick Borne Dis.">
        <title>De novo assembly and annotation of the salivary gland transcriptome of Rhipicephalus appendiculatus male and female ticks during blood feeding.</title>
        <authorList>
            <person name="de Castro M.H."/>
            <person name="de Klerk D."/>
            <person name="Pienaar R."/>
            <person name="Latif A.A."/>
            <person name="Rees D.J."/>
            <person name="Mans B.J."/>
        </authorList>
    </citation>
    <scope>NUCLEOTIDE SEQUENCE</scope>
    <source>
        <tissue evidence="2">Salivary glands</tissue>
    </source>
</reference>
<evidence type="ECO:0000256" key="1">
    <source>
        <dbReference type="SAM" id="SignalP"/>
    </source>
</evidence>
<dbReference type="InterPro" id="IPR012674">
    <property type="entry name" value="Calycin"/>
</dbReference>
<evidence type="ECO:0000313" key="2">
    <source>
        <dbReference type="EMBL" id="JAP81565.1"/>
    </source>
</evidence>
<dbReference type="Gene3D" id="2.40.128.20">
    <property type="match status" value="1"/>
</dbReference>
<feature type="signal peptide" evidence="1">
    <location>
        <begin position="1"/>
        <end position="22"/>
    </location>
</feature>
<dbReference type="AlphaFoldDB" id="A0A131YSP3"/>
<feature type="chain" id="PRO_5007286008" evidence="1">
    <location>
        <begin position="23"/>
        <end position="195"/>
    </location>
</feature>
<dbReference type="GO" id="GO:0030682">
    <property type="term" value="P:symbiont-mediated perturbation of host defenses"/>
    <property type="evidence" value="ECO:0007669"/>
    <property type="project" value="InterPro"/>
</dbReference>
<keyword evidence="1" id="KW-0732">Signal</keyword>
<sequence>MRPFNLFVLFTSLLAVWCHCNAKATRSSRVYHNFRDYVKKILNGTKAVYVVRGVFATRPYPICMRSVKLGSTTNQTFHHNLTYKSKWSANHSTQWLTRNVTYKLGPEHKYPKLIIAALNATGGKDPIVSGRFYISFANTGCFILTTRVNQENSSCSLWQSNTTTPSVQEACKRAFDAASSLYKGHMYEYKASECD</sequence>
<dbReference type="EMBL" id="GEDV01006992">
    <property type="protein sequence ID" value="JAP81565.1"/>
    <property type="molecule type" value="Transcribed_RNA"/>
</dbReference>
<dbReference type="InterPro" id="IPR002970">
    <property type="entry name" value="Tick_his-bd"/>
</dbReference>
<dbReference type="GO" id="GO:0043176">
    <property type="term" value="F:amine binding"/>
    <property type="evidence" value="ECO:0007669"/>
    <property type="project" value="InterPro"/>
</dbReference>